<dbReference type="EC" id="4.3.3.7" evidence="5"/>
<dbReference type="GO" id="GO:0008840">
    <property type="term" value="F:4-hydroxy-tetrahydrodipicolinate synthase activity"/>
    <property type="evidence" value="ECO:0007669"/>
    <property type="project" value="UniProtKB-EC"/>
</dbReference>
<comment type="similarity">
    <text evidence="2">Belongs to the DapA family.</text>
</comment>
<comment type="caution">
    <text evidence="5">The sequence shown here is derived from an EMBL/GenBank/DDBJ whole genome shotgun (WGS) entry which is preliminary data.</text>
</comment>
<dbReference type="InterPro" id="IPR002220">
    <property type="entry name" value="DapA-like"/>
</dbReference>
<dbReference type="SMART" id="SM01130">
    <property type="entry name" value="DHDPS"/>
    <property type="match status" value="1"/>
</dbReference>
<evidence type="ECO:0000256" key="3">
    <source>
        <dbReference type="PIRSR" id="PIRSR001365-1"/>
    </source>
</evidence>
<reference evidence="5 6" key="1">
    <citation type="submission" date="2020-08" db="EMBL/GenBank/DDBJ databases">
        <title>Genomic Encyclopedia of Type Strains, Phase IV (KMG-IV): sequencing the most valuable type-strain genomes for metagenomic binning, comparative biology and taxonomic classification.</title>
        <authorList>
            <person name="Goeker M."/>
        </authorList>
    </citation>
    <scope>NUCLEOTIDE SEQUENCE [LARGE SCALE GENOMIC DNA]</scope>
    <source>
        <strain evidence="5 6">DSM 103737</strain>
    </source>
</reference>
<keyword evidence="6" id="KW-1185">Reference proteome</keyword>
<dbReference type="PIRSF" id="PIRSF001365">
    <property type="entry name" value="DHDPS"/>
    <property type="match status" value="1"/>
</dbReference>
<feature type="binding site" evidence="4">
    <location>
        <position position="213"/>
    </location>
    <ligand>
        <name>pyruvate</name>
        <dbReference type="ChEBI" id="CHEBI:15361"/>
    </ligand>
</feature>
<evidence type="ECO:0000313" key="5">
    <source>
        <dbReference type="EMBL" id="MBB4019051.1"/>
    </source>
</evidence>
<dbReference type="InterPro" id="IPR013785">
    <property type="entry name" value="Aldolase_TIM"/>
</dbReference>
<accession>A0A840BZS0</accession>
<evidence type="ECO:0000256" key="4">
    <source>
        <dbReference type="PIRSR" id="PIRSR001365-2"/>
    </source>
</evidence>
<dbReference type="PANTHER" id="PTHR12128:SF67">
    <property type="entry name" value="BLR3884 PROTEIN"/>
    <property type="match status" value="1"/>
</dbReference>
<evidence type="ECO:0000313" key="6">
    <source>
        <dbReference type="Proteomes" id="UP000577362"/>
    </source>
</evidence>
<proteinExistence type="inferred from homology"/>
<dbReference type="EMBL" id="JACIEN010000006">
    <property type="protein sequence ID" value="MBB4019051.1"/>
    <property type="molecule type" value="Genomic_DNA"/>
</dbReference>
<dbReference type="AlphaFoldDB" id="A0A840BZS0"/>
<dbReference type="Proteomes" id="UP000577362">
    <property type="component" value="Unassembled WGS sequence"/>
</dbReference>
<dbReference type="SUPFAM" id="SSF51569">
    <property type="entry name" value="Aldolase"/>
    <property type="match status" value="1"/>
</dbReference>
<gene>
    <name evidence="5" type="ORF">GGR16_004098</name>
</gene>
<feature type="active site" description="Proton donor/acceptor" evidence="3">
    <location>
        <position position="142"/>
    </location>
</feature>
<feature type="binding site" evidence="4">
    <location>
        <position position="50"/>
    </location>
    <ligand>
        <name>pyruvate</name>
        <dbReference type="ChEBI" id="CHEBI:15361"/>
    </ligand>
</feature>
<name>A0A840BZS0_9HYPH</name>
<keyword evidence="1 2" id="KW-0456">Lyase</keyword>
<dbReference type="PANTHER" id="PTHR12128">
    <property type="entry name" value="DIHYDRODIPICOLINATE SYNTHASE"/>
    <property type="match status" value="1"/>
</dbReference>
<evidence type="ECO:0000256" key="1">
    <source>
        <dbReference type="ARBA" id="ARBA00023239"/>
    </source>
</evidence>
<sequence length="297" mass="30574">MSATRDRFGLSAAMTLPFHADGAIDLPRLAAHAQWCLANGCSSVTAFGTTGEGPSVGLAGRQQIIGALLGAGVPGDRIVGGLAATSLHEALDQARLALDAGCKALLVPPPFYFKGVSDDGLFAWFASFFGKLGAAARDVILYNIPSVTAVPLSVALIGRLKAAFPGVVMGVKDSSGDWAYTEALLAAHKDLVILIGDERYLARGVALGGQGAISGLANVCPDKLARLIDKAEPNEGINQLVELVLRYPVTPAVKALVAHRTGDAAWLNVRPPLVPIAAGDAAVIGAGHDAIFNRKAA</sequence>
<protein>
    <submittedName>
        <fullName evidence="5">4-hydroxy-tetrahydrodipicolinate synthase</fullName>
        <ecNumber evidence="5">4.3.3.7</ecNumber>
    </submittedName>
</protein>
<feature type="active site" description="Schiff-base intermediate with substrate" evidence="3">
    <location>
        <position position="172"/>
    </location>
</feature>
<evidence type="ECO:0000256" key="2">
    <source>
        <dbReference type="PIRNR" id="PIRNR001365"/>
    </source>
</evidence>
<dbReference type="RefSeq" id="WP_425486588.1">
    <property type="nucleotide sequence ID" value="NZ_JACIEN010000006.1"/>
</dbReference>
<dbReference type="CDD" id="cd00408">
    <property type="entry name" value="DHDPS-like"/>
    <property type="match status" value="1"/>
</dbReference>
<dbReference type="Gene3D" id="3.20.20.70">
    <property type="entry name" value="Aldolase class I"/>
    <property type="match status" value="1"/>
</dbReference>
<organism evidence="5 6">
    <name type="scientific">Chelatococcus caeni</name>
    <dbReference type="NCBI Taxonomy" id="1348468"/>
    <lineage>
        <taxon>Bacteria</taxon>
        <taxon>Pseudomonadati</taxon>
        <taxon>Pseudomonadota</taxon>
        <taxon>Alphaproteobacteria</taxon>
        <taxon>Hyphomicrobiales</taxon>
        <taxon>Chelatococcaceae</taxon>
        <taxon>Chelatococcus</taxon>
    </lineage>
</organism>
<dbReference type="PRINTS" id="PR00146">
    <property type="entry name" value="DHPICSNTHASE"/>
</dbReference>
<dbReference type="Pfam" id="PF00701">
    <property type="entry name" value="DHDPS"/>
    <property type="match status" value="1"/>
</dbReference>